<name>A0ABV9FR31_9NOCA</name>
<evidence type="ECO:0000313" key="3">
    <source>
        <dbReference type="Proteomes" id="UP001595914"/>
    </source>
</evidence>
<dbReference type="RefSeq" id="WP_378415131.1">
    <property type="nucleotide sequence ID" value="NZ_JBHSFO010000002.1"/>
</dbReference>
<gene>
    <name evidence="2" type="ORF">ACFO6S_06375</name>
</gene>
<evidence type="ECO:0000256" key="1">
    <source>
        <dbReference type="SAM" id="Phobius"/>
    </source>
</evidence>
<protein>
    <submittedName>
        <fullName evidence="2">Uncharacterized protein</fullName>
    </submittedName>
</protein>
<evidence type="ECO:0000313" key="2">
    <source>
        <dbReference type="EMBL" id="MFC4603305.1"/>
    </source>
</evidence>
<accession>A0ABV9FR31</accession>
<dbReference type="EMBL" id="JBHSFO010000002">
    <property type="protein sequence ID" value="MFC4603305.1"/>
    <property type="molecule type" value="Genomic_DNA"/>
</dbReference>
<feature type="transmembrane region" description="Helical" evidence="1">
    <location>
        <begin position="47"/>
        <end position="65"/>
    </location>
</feature>
<reference evidence="3" key="1">
    <citation type="journal article" date="2019" name="Int. J. Syst. Evol. Microbiol.">
        <title>The Global Catalogue of Microorganisms (GCM) 10K type strain sequencing project: providing services to taxonomists for standard genome sequencing and annotation.</title>
        <authorList>
            <consortium name="The Broad Institute Genomics Platform"/>
            <consortium name="The Broad Institute Genome Sequencing Center for Infectious Disease"/>
            <person name="Wu L."/>
            <person name="Ma J."/>
        </authorList>
    </citation>
    <scope>NUCLEOTIDE SEQUENCE [LARGE SCALE GENOMIC DNA]</scope>
    <source>
        <strain evidence="3">CCUG 54520</strain>
    </source>
</reference>
<sequence length="69" mass="7110">MALVTRALPDPRTAAKDLRVVSITDAPASAIAPPFLATGPNWNHPPLFAVAALSVLVGAVLVIRIKGVT</sequence>
<keyword evidence="1" id="KW-0472">Membrane</keyword>
<keyword evidence="3" id="KW-1185">Reference proteome</keyword>
<organism evidence="2 3">
    <name type="scientific">Rhodococcus kronopolitis</name>
    <dbReference type="NCBI Taxonomy" id="1460226"/>
    <lineage>
        <taxon>Bacteria</taxon>
        <taxon>Bacillati</taxon>
        <taxon>Actinomycetota</taxon>
        <taxon>Actinomycetes</taxon>
        <taxon>Mycobacteriales</taxon>
        <taxon>Nocardiaceae</taxon>
        <taxon>Rhodococcus</taxon>
    </lineage>
</organism>
<dbReference type="Proteomes" id="UP001595914">
    <property type="component" value="Unassembled WGS sequence"/>
</dbReference>
<keyword evidence="1" id="KW-1133">Transmembrane helix</keyword>
<comment type="caution">
    <text evidence="2">The sequence shown here is derived from an EMBL/GenBank/DDBJ whole genome shotgun (WGS) entry which is preliminary data.</text>
</comment>
<proteinExistence type="predicted"/>
<keyword evidence="1" id="KW-0812">Transmembrane</keyword>